<feature type="transmembrane region" description="Helical" evidence="1">
    <location>
        <begin position="53"/>
        <end position="77"/>
    </location>
</feature>
<feature type="transmembrane region" description="Helical" evidence="1">
    <location>
        <begin position="27"/>
        <end position="47"/>
    </location>
</feature>
<dbReference type="Proteomes" id="UP000004594">
    <property type="component" value="Unassembled WGS sequence"/>
</dbReference>
<keyword evidence="1" id="KW-0812">Transmembrane</keyword>
<name>E4LAE9_9FIRM</name>
<gene>
    <name evidence="2" type="ORF">HMPREF9220_0212</name>
</gene>
<keyword evidence="1" id="KW-1133">Transmembrane helix</keyword>
<dbReference type="EMBL" id="AENT01000030">
    <property type="protein sequence ID" value="EFR42214.1"/>
    <property type="molecule type" value="Genomic_DNA"/>
</dbReference>
<feature type="transmembrane region" description="Helical" evidence="1">
    <location>
        <begin position="89"/>
        <end position="109"/>
    </location>
</feature>
<dbReference type="AlphaFoldDB" id="E4LAE9"/>
<organism evidence="2 3">
    <name type="scientific">Dialister micraerophilus UPII 345-E</name>
    <dbReference type="NCBI Taxonomy" id="910314"/>
    <lineage>
        <taxon>Bacteria</taxon>
        <taxon>Bacillati</taxon>
        <taxon>Bacillota</taxon>
        <taxon>Negativicutes</taxon>
        <taxon>Veillonellales</taxon>
        <taxon>Veillonellaceae</taxon>
        <taxon>Dialister</taxon>
    </lineage>
</organism>
<protein>
    <recommendedName>
        <fullName evidence="4">Yip1 domain-containing protein</fullName>
    </recommendedName>
</protein>
<evidence type="ECO:0000313" key="2">
    <source>
        <dbReference type="EMBL" id="EFR42214.1"/>
    </source>
</evidence>
<proteinExistence type="predicted"/>
<evidence type="ECO:0008006" key="4">
    <source>
        <dbReference type="Google" id="ProtNLM"/>
    </source>
</evidence>
<comment type="caution">
    <text evidence="2">The sequence shown here is derived from an EMBL/GenBank/DDBJ whole genome shotgun (WGS) entry which is preliminary data.</text>
</comment>
<evidence type="ECO:0000256" key="1">
    <source>
        <dbReference type="SAM" id="Phobius"/>
    </source>
</evidence>
<sequence length="192" mass="21140">MTKLLDLIFQMVVHPKNALNEITELNLLKESIVICIISCILFMIAAFGKDSGIIAGFVVILLIAINLIMHAASVHYISSLWNGSGSAKGITSGFISNTIVYAFCVFPVFFSQWGFENISKILFIVIAIWSYVLDVIAIRENYKFTIGKSIVVNFIPQLIILALILLLVVLTTLSAISGIMELQNLESVVSQI</sequence>
<feature type="transmembrane region" description="Helical" evidence="1">
    <location>
        <begin position="150"/>
        <end position="176"/>
    </location>
</feature>
<feature type="transmembrane region" description="Helical" evidence="1">
    <location>
        <begin position="121"/>
        <end position="138"/>
    </location>
</feature>
<dbReference type="OrthoDB" id="1634180at2"/>
<accession>E4LAE9</accession>
<reference evidence="2 3" key="1">
    <citation type="submission" date="2010-11" db="EMBL/GenBank/DDBJ databases">
        <authorList>
            <person name="Durkin A.S."/>
            <person name="Madupu R."/>
            <person name="Torralba M."/>
            <person name="Gillis M."/>
            <person name="Methe B."/>
            <person name="Sutton G."/>
            <person name="Nelson K.E."/>
        </authorList>
    </citation>
    <scope>NUCLEOTIDE SEQUENCE [LARGE SCALE GENOMIC DNA]</scope>
    <source>
        <strain evidence="2 3">UPII 345-E</strain>
    </source>
</reference>
<keyword evidence="1" id="KW-0472">Membrane</keyword>
<evidence type="ECO:0000313" key="3">
    <source>
        <dbReference type="Proteomes" id="UP000004594"/>
    </source>
</evidence>
<dbReference type="RefSeq" id="WP_007555266.1">
    <property type="nucleotide sequence ID" value="NZ_AENT01000030.1"/>
</dbReference>